<organism evidence="2 3">
    <name type="scientific">Staurois parvus</name>
    <dbReference type="NCBI Taxonomy" id="386267"/>
    <lineage>
        <taxon>Eukaryota</taxon>
        <taxon>Metazoa</taxon>
        <taxon>Chordata</taxon>
        <taxon>Craniata</taxon>
        <taxon>Vertebrata</taxon>
        <taxon>Euteleostomi</taxon>
        <taxon>Amphibia</taxon>
        <taxon>Batrachia</taxon>
        <taxon>Anura</taxon>
        <taxon>Neobatrachia</taxon>
        <taxon>Ranoidea</taxon>
        <taxon>Ranidae</taxon>
        <taxon>Staurois</taxon>
    </lineage>
</organism>
<keyword evidence="1" id="KW-0472">Membrane</keyword>
<proteinExistence type="predicted"/>
<evidence type="ECO:0000256" key="1">
    <source>
        <dbReference type="SAM" id="Phobius"/>
    </source>
</evidence>
<keyword evidence="1" id="KW-1133">Transmembrane helix</keyword>
<reference evidence="2" key="1">
    <citation type="submission" date="2023-05" db="EMBL/GenBank/DDBJ databases">
        <authorList>
            <person name="Stuckert A."/>
        </authorList>
    </citation>
    <scope>NUCLEOTIDE SEQUENCE</scope>
</reference>
<evidence type="ECO:0000313" key="2">
    <source>
        <dbReference type="EMBL" id="CAI9537711.1"/>
    </source>
</evidence>
<dbReference type="Proteomes" id="UP001162483">
    <property type="component" value="Unassembled WGS sequence"/>
</dbReference>
<sequence length="58" mass="6640">MGLSSAITIIGLRAHARYSPMVVVKEIKIIFLLWKPARTRVIEVFVLCVILYFSILIH</sequence>
<keyword evidence="1" id="KW-0812">Transmembrane</keyword>
<evidence type="ECO:0000313" key="3">
    <source>
        <dbReference type="Proteomes" id="UP001162483"/>
    </source>
</evidence>
<feature type="transmembrane region" description="Helical" evidence="1">
    <location>
        <begin position="40"/>
        <end position="57"/>
    </location>
</feature>
<name>A0ABN9AT37_9NEOB</name>
<gene>
    <name evidence="2" type="ORF">SPARVUS_LOCUS1272658</name>
</gene>
<comment type="caution">
    <text evidence="2">The sequence shown here is derived from an EMBL/GenBank/DDBJ whole genome shotgun (WGS) entry which is preliminary data.</text>
</comment>
<accession>A0ABN9AT37</accession>
<keyword evidence="3" id="KW-1185">Reference proteome</keyword>
<protein>
    <submittedName>
        <fullName evidence="2">Uncharacterized protein</fullName>
    </submittedName>
</protein>
<dbReference type="EMBL" id="CATNWA010000661">
    <property type="protein sequence ID" value="CAI9537711.1"/>
    <property type="molecule type" value="Genomic_DNA"/>
</dbReference>